<dbReference type="GO" id="GO:0009279">
    <property type="term" value="C:cell outer membrane"/>
    <property type="evidence" value="ECO:0007669"/>
    <property type="project" value="UniProtKB-SubCell"/>
</dbReference>
<keyword evidence="5" id="KW-0675">Receptor</keyword>
<dbReference type="PANTHER" id="PTHR40980">
    <property type="entry name" value="PLUG DOMAIN-CONTAINING PROTEIN"/>
    <property type="match status" value="1"/>
</dbReference>
<keyword evidence="6" id="KW-1185">Reference proteome</keyword>
<gene>
    <name evidence="5" type="ORF">GCM10007940_27520</name>
</gene>
<keyword evidence="3" id="KW-0998">Cell outer membrane</keyword>
<dbReference type="Pfam" id="PF13715">
    <property type="entry name" value="CarbopepD_reg_2"/>
    <property type="match status" value="1"/>
</dbReference>
<dbReference type="InterPro" id="IPR041700">
    <property type="entry name" value="OMP_b-brl_3"/>
</dbReference>
<dbReference type="SUPFAM" id="SSF49464">
    <property type="entry name" value="Carboxypeptidase regulatory domain-like"/>
    <property type="match status" value="1"/>
</dbReference>
<evidence type="ECO:0000313" key="6">
    <source>
        <dbReference type="Proteomes" id="UP001156666"/>
    </source>
</evidence>
<protein>
    <submittedName>
        <fullName evidence="5">TonB-dependent receptor</fullName>
    </submittedName>
</protein>
<dbReference type="InterPro" id="IPR036942">
    <property type="entry name" value="Beta-barrel_TonB_sf"/>
</dbReference>
<dbReference type="InterPro" id="IPR008969">
    <property type="entry name" value="CarboxyPept-like_regulatory"/>
</dbReference>
<dbReference type="PANTHER" id="PTHR40980:SF4">
    <property type="entry name" value="TONB-DEPENDENT RECEPTOR-LIKE BETA-BARREL DOMAIN-CONTAINING PROTEIN"/>
    <property type="match status" value="1"/>
</dbReference>
<dbReference type="Gene3D" id="2.170.130.10">
    <property type="entry name" value="TonB-dependent receptor, plug domain"/>
    <property type="match status" value="1"/>
</dbReference>
<sequence>MFSSFGIFAQLSISGSVYEGSTPLEFATVVLYDSTSSIVDSDITNENGGFYLEAKKGTYHLEITYIGLSTYGSQIELTADMDMDAIYMITSSLELDQVNIVAKKRLIEQKPDRLIFNVAGNIASKGGNAMDIMKIAPGLIVSTDGISMIGRSNARILLNGRLLQLDGEALVEFISGLSAEDIEKLEIITNPPAQYEAAGSGGLINIVLKKGRSNSWKNGINVSYNQSLYDFYTFSDQFNLNRNKVRLSASVSTDLGHRWEREGIAVQFPGQEWDMEMNSKNSVSRFTGKLLFDYDVNEKWTTGVQYFGSIGNPGFNSLAITSVGGDDVEESYHLVNNSTRAINLQNQSFNFHNKWALDSAGRTIVLDLDLFEYKNSFTQNTDVDLESDSNQFIEKNLFVENNADQIIRNQSLKLDFVQPLSLLGLSYGLKYSRIKSINGILSYNLMSGEPVLDQLLSNEFDYTEHTSAIYVSGSKTFSPKFSAIIGLRLESTNTTGVSETLGQENTNQYYKLFPSFFTSYVATEASKFSFNYGRRINRPGFRDLNPFRIYINDQSYSEGNPFLQPSFSDNFDFNHTYNGVFNSNIFFNYLTDGFGTVFSADPITQEQATIRRNYFTNYNLGIGERISLEPTNWWSTQNQIYLIQSSSKFDDTVDGVEQNGIQFYFSTSNSISMGKNSKAQVDFWYRPAYRSNIFEVGETYSLDLSYSRSFLDSKWNLSISANDILDSASYDYLASVVNGVKTVYSQNYSSRNLRVTLSYNFGNKKINVGQRDGGNEEEKRRSN</sequence>
<dbReference type="SUPFAM" id="SSF56935">
    <property type="entry name" value="Porins"/>
    <property type="match status" value="1"/>
</dbReference>
<organism evidence="5 6">
    <name type="scientific">Portibacter lacus</name>
    <dbReference type="NCBI Taxonomy" id="1099794"/>
    <lineage>
        <taxon>Bacteria</taxon>
        <taxon>Pseudomonadati</taxon>
        <taxon>Bacteroidota</taxon>
        <taxon>Saprospiria</taxon>
        <taxon>Saprospirales</taxon>
        <taxon>Haliscomenobacteraceae</taxon>
        <taxon>Portibacter</taxon>
    </lineage>
</organism>
<keyword evidence="2" id="KW-0472">Membrane</keyword>
<feature type="domain" description="Outer membrane protein beta-barrel" evidence="4">
    <location>
        <begin position="357"/>
        <end position="759"/>
    </location>
</feature>
<dbReference type="EMBL" id="BSOH01000015">
    <property type="protein sequence ID" value="GLR18137.1"/>
    <property type="molecule type" value="Genomic_DNA"/>
</dbReference>
<name>A0AA37SQE8_9BACT</name>
<evidence type="ECO:0000256" key="2">
    <source>
        <dbReference type="ARBA" id="ARBA00023136"/>
    </source>
</evidence>
<dbReference type="AlphaFoldDB" id="A0AA37SQE8"/>
<dbReference type="Proteomes" id="UP001156666">
    <property type="component" value="Unassembled WGS sequence"/>
</dbReference>
<evidence type="ECO:0000313" key="5">
    <source>
        <dbReference type="EMBL" id="GLR18137.1"/>
    </source>
</evidence>
<dbReference type="Pfam" id="PF14905">
    <property type="entry name" value="OMP_b-brl_3"/>
    <property type="match status" value="1"/>
</dbReference>
<comment type="subcellular location">
    <subcellularLocation>
        <location evidence="1">Cell outer membrane</location>
    </subcellularLocation>
</comment>
<dbReference type="InterPro" id="IPR037066">
    <property type="entry name" value="Plug_dom_sf"/>
</dbReference>
<reference evidence="5" key="2">
    <citation type="submission" date="2023-01" db="EMBL/GenBank/DDBJ databases">
        <title>Draft genome sequence of Portibacter lacus strain NBRC 108769.</title>
        <authorList>
            <person name="Sun Q."/>
            <person name="Mori K."/>
        </authorList>
    </citation>
    <scope>NUCLEOTIDE SEQUENCE</scope>
    <source>
        <strain evidence="5">NBRC 108769</strain>
    </source>
</reference>
<evidence type="ECO:0000256" key="3">
    <source>
        <dbReference type="ARBA" id="ARBA00023237"/>
    </source>
</evidence>
<evidence type="ECO:0000259" key="4">
    <source>
        <dbReference type="Pfam" id="PF14905"/>
    </source>
</evidence>
<accession>A0AA37SQE8</accession>
<reference evidence="5" key="1">
    <citation type="journal article" date="2014" name="Int. J. Syst. Evol. Microbiol.">
        <title>Complete genome sequence of Corynebacterium casei LMG S-19264T (=DSM 44701T), isolated from a smear-ripened cheese.</title>
        <authorList>
            <consortium name="US DOE Joint Genome Institute (JGI-PGF)"/>
            <person name="Walter F."/>
            <person name="Albersmeier A."/>
            <person name="Kalinowski J."/>
            <person name="Ruckert C."/>
        </authorList>
    </citation>
    <scope>NUCLEOTIDE SEQUENCE</scope>
    <source>
        <strain evidence="5">NBRC 108769</strain>
    </source>
</reference>
<dbReference type="Gene3D" id="2.60.40.1120">
    <property type="entry name" value="Carboxypeptidase-like, regulatory domain"/>
    <property type="match status" value="1"/>
</dbReference>
<comment type="caution">
    <text evidence="5">The sequence shown here is derived from an EMBL/GenBank/DDBJ whole genome shotgun (WGS) entry which is preliminary data.</text>
</comment>
<dbReference type="Gene3D" id="2.40.170.20">
    <property type="entry name" value="TonB-dependent receptor, beta-barrel domain"/>
    <property type="match status" value="1"/>
</dbReference>
<evidence type="ECO:0000256" key="1">
    <source>
        <dbReference type="ARBA" id="ARBA00004442"/>
    </source>
</evidence>
<proteinExistence type="predicted"/>